<dbReference type="KEGG" id="dja:HY57_13260"/>
<gene>
    <name evidence="2" type="ORF">HY57_13260</name>
</gene>
<keyword evidence="3" id="KW-1185">Reference proteome</keyword>
<protein>
    <submittedName>
        <fullName evidence="2">Uncharacterized protein</fullName>
    </submittedName>
</protein>
<name>A0A075K1T3_9GAMM</name>
<organism evidence="2 3">
    <name type="scientific">Dyella japonica A8</name>
    <dbReference type="NCBI Taxonomy" id="1217721"/>
    <lineage>
        <taxon>Bacteria</taxon>
        <taxon>Pseudomonadati</taxon>
        <taxon>Pseudomonadota</taxon>
        <taxon>Gammaproteobacteria</taxon>
        <taxon>Lysobacterales</taxon>
        <taxon>Rhodanobacteraceae</taxon>
        <taxon>Dyella</taxon>
    </lineage>
</organism>
<evidence type="ECO:0000313" key="3">
    <source>
        <dbReference type="Proteomes" id="UP000027987"/>
    </source>
</evidence>
<dbReference type="PATRIC" id="fig|1217721.7.peg.2732"/>
<keyword evidence="1" id="KW-1133">Transmembrane helix</keyword>
<evidence type="ECO:0000313" key="2">
    <source>
        <dbReference type="EMBL" id="AIF48159.1"/>
    </source>
</evidence>
<keyword evidence="1" id="KW-0812">Transmembrane</keyword>
<dbReference type="Proteomes" id="UP000027987">
    <property type="component" value="Chromosome"/>
</dbReference>
<keyword evidence="1" id="KW-0472">Membrane</keyword>
<sequence length="250" mass="28502">MAEQHRTHGAPDKAFRHYVDVLRTDYLYDLPTQEVDRLLGVFKEFSPAVADNVNFIANYFVLIKHFYNKRWSVDRKVKEFAELVRERNVPVLAFAFLLGCVYFYVRDNPGQFPPAIVSKVQSDMCVYADKKKERVHLRNLASDLMLLSAPAEIFFNHETSEFNFCYVASGDVSIGLALTEIAYTQVVVNDKRCFGSLGFRPSGTVSDVLEAAVTKYLRQSSQQSFSFKGRGDGRFDNLERLAEEMLSGHP</sequence>
<feature type="transmembrane region" description="Helical" evidence="1">
    <location>
        <begin position="88"/>
        <end position="105"/>
    </location>
</feature>
<accession>A0A075K1T3</accession>
<evidence type="ECO:0000256" key="1">
    <source>
        <dbReference type="SAM" id="Phobius"/>
    </source>
</evidence>
<dbReference type="AlphaFoldDB" id="A0A075K1T3"/>
<proteinExistence type="predicted"/>
<reference evidence="2 3" key="1">
    <citation type="submission" date="2014-07" db="EMBL/GenBank/DDBJ databases">
        <title>Complete Genome Sequence of Dyella japonica Strain A8 Isolated from Malaysian Tropical Soil.</title>
        <authorList>
            <person name="Hui R.K.H."/>
            <person name="Chen J.-W."/>
            <person name="Chan K.-G."/>
            <person name="Leung F.C.C."/>
        </authorList>
    </citation>
    <scope>NUCLEOTIDE SEQUENCE [LARGE SCALE GENOMIC DNA]</scope>
    <source>
        <strain evidence="2 3">A8</strain>
    </source>
</reference>
<dbReference type="HOGENOM" id="CLU_1110059_0_0_6"/>
<dbReference type="EMBL" id="CP008884">
    <property type="protein sequence ID" value="AIF48159.1"/>
    <property type="molecule type" value="Genomic_DNA"/>
</dbReference>